<feature type="region of interest" description="Disordered" evidence="1">
    <location>
        <begin position="410"/>
        <end position="442"/>
    </location>
</feature>
<feature type="region of interest" description="Disordered" evidence="1">
    <location>
        <begin position="307"/>
        <end position="332"/>
    </location>
</feature>
<feature type="compositionally biased region" description="Basic and acidic residues" evidence="1">
    <location>
        <begin position="376"/>
        <end position="387"/>
    </location>
</feature>
<evidence type="ECO:0000256" key="1">
    <source>
        <dbReference type="SAM" id="MobiDB-lite"/>
    </source>
</evidence>
<organism evidence="2 3">
    <name type="scientific">Pochonia chlamydosporia 170</name>
    <dbReference type="NCBI Taxonomy" id="1380566"/>
    <lineage>
        <taxon>Eukaryota</taxon>
        <taxon>Fungi</taxon>
        <taxon>Dikarya</taxon>
        <taxon>Ascomycota</taxon>
        <taxon>Pezizomycotina</taxon>
        <taxon>Sordariomycetes</taxon>
        <taxon>Hypocreomycetidae</taxon>
        <taxon>Hypocreales</taxon>
        <taxon>Clavicipitaceae</taxon>
        <taxon>Pochonia</taxon>
    </lineage>
</organism>
<dbReference type="AlphaFoldDB" id="A0A179F3L4"/>
<dbReference type="GeneID" id="28852515"/>
<dbReference type="RefSeq" id="XP_018137958.1">
    <property type="nucleotide sequence ID" value="XM_018288521.1"/>
</dbReference>
<feature type="compositionally biased region" description="Polar residues" evidence="1">
    <location>
        <begin position="896"/>
        <end position="911"/>
    </location>
</feature>
<dbReference type="KEGG" id="pchm:VFPPC_10087"/>
<feature type="compositionally biased region" description="Polar residues" evidence="1">
    <location>
        <begin position="845"/>
        <end position="855"/>
    </location>
</feature>
<accession>A0A179F3L4</accession>
<proteinExistence type="predicted"/>
<sequence>MLRRKSSRSSHRRPLGRSKSTSSIARRRTDYVVNIDPASAERDAHIAANLSYCRAHIRHDHYIAKGFRDGPPGSPLRRSNTVNGRLESPPNGIPKRKQSIRFTGPNARPQRQLAARAKPVVRTSRPKSTDTVKSHEATQRFPGCSNYEESIEMSHISRNSSSSALSRGGTYLADPIGIAPVRPFLGSLRKSKSMYSQSTVSVPGYDEHSFIDKLKPLPLTLSTAQNHNRQNEADLYSIRRSLRAPKSMSYLDFQSTKSVAGELENTRTEYHPRGKVTQSKGSFRRLKSHSSMFFRSKQRRQDCSIGLSSSLRNSSDNSAALSSAFSGKTTPAARHTGIRFTARRVSKTVRNKLSRLFGRSKSTDTSGNEMGANVPHDTDSDSFRHLTDSPPIEEASMSRVASHVPSIHAVPSCQQMRSRQGSLESVPPEEKNQADDKSRVTSWTNSTANTVLSYGFNDVVEHEYQRLSVIRENGMHVPSSSRTSPIQDWQRTTTYGPAVPGMTINSQRVYSALMKKLAHTPDTTERAQAHEPTSQVPEDSVPPRQSSLEQVGSQAWSPTTIRCIGTSEDDVFEDTKEVASLKHVSESGSYDKYGESCSRVPGKRPYKAYPTATAGDGKGLSPDKMAGLPPSSSGRASLRTDRNSTFSPSLDNHFFRATSPYRRAIQQSMKEHQEPGHTHALDTRYLSTLSALSLPTRRPSTVGSERDMRLTYAESFYSFTTEELTTTRPDGTATPPTADNKRSTAAAIFTPVEQVADVATPIQGRDFSAGSSVEWKTWLSADISKLEKPSVATARSPHIEQPDNALQSVGHVRESAEIESPGETPKTAPTSVGGEGICEALSPPSIGTRTSSIRTGSPLKSAERAAQASDPSKGDEIQNPASSTAPPIPYRHALRPTTNVPEVDDNTSPISIQCPPGLLQMRSLNTVPTVEPQDGLTWKGCEQENTRAGSLTESKSIPGLTSATQRPAGRKLSPPGKFSSGASTCPRMSERQAPLPNGLSESTKSEWDAQIKGSRRMVDLFLSNRRKAIQGTMSRNTSENYSAAFL</sequence>
<evidence type="ECO:0000313" key="3">
    <source>
        <dbReference type="Proteomes" id="UP000078397"/>
    </source>
</evidence>
<gene>
    <name evidence="2" type="ORF">VFPPC_10087</name>
</gene>
<feature type="region of interest" description="Disordered" evidence="1">
    <location>
        <begin position="359"/>
        <end position="389"/>
    </location>
</feature>
<feature type="compositionally biased region" description="Low complexity" evidence="1">
    <location>
        <begin position="307"/>
        <end position="326"/>
    </location>
</feature>
<dbReference type="OrthoDB" id="206201at2759"/>
<feature type="compositionally biased region" description="Polar residues" evidence="1">
    <location>
        <begin position="946"/>
        <end position="965"/>
    </location>
</feature>
<feature type="compositionally biased region" description="Basic residues" evidence="1">
    <location>
        <begin position="1"/>
        <end position="16"/>
    </location>
</feature>
<feature type="compositionally biased region" description="Polar residues" evidence="1">
    <location>
        <begin position="531"/>
        <end position="560"/>
    </location>
</feature>
<feature type="region of interest" description="Disordered" evidence="1">
    <location>
        <begin position="584"/>
        <end position="652"/>
    </location>
</feature>
<keyword evidence="3" id="KW-1185">Reference proteome</keyword>
<dbReference type="STRING" id="1380566.A0A179F3L4"/>
<feature type="compositionally biased region" description="Basic and acidic residues" evidence="1">
    <location>
        <begin position="428"/>
        <end position="439"/>
    </location>
</feature>
<comment type="caution">
    <text evidence="2">The sequence shown here is derived from an EMBL/GenBank/DDBJ whole genome shotgun (WGS) entry which is preliminary data.</text>
</comment>
<feature type="region of interest" description="Disordered" evidence="1">
    <location>
        <begin position="792"/>
        <end position="911"/>
    </location>
</feature>
<feature type="region of interest" description="Disordered" evidence="1">
    <location>
        <begin position="1"/>
        <end position="24"/>
    </location>
</feature>
<dbReference type="EMBL" id="LSBJ02000004">
    <property type="protein sequence ID" value="OAQ59997.1"/>
    <property type="molecule type" value="Genomic_DNA"/>
</dbReference>
<feature type="compositionally biased region" description="Polar residues" evidence="1">
    <location>
        <begin position="478"/>
        <end position="495"/>
    </location>
</feature>
<feature type="region of interest" description="Disordered" evidence="1">
    <location>
        <begin position="66"/>
        <end position="137"/>
    </location>
</feature>
<feature type="compositionally biased region" description="Basic and acidic residues" evidence="1">
    <location>
        <begin position="127"/>
        <end position="137"/>
    </location>
</feature>
<dbReference type="Proteomes" id="UP000078397">
    <property type="component" value="Unassembled WGS sequence"/>
</dbReference>
<reference evidence="2 3" key="1">
    <citation type="journal article" date="2016" name="PLoS Pathog.">
        <title>Biosynthesis of antibiotic leucinostatins in bio-control fungus Purpureocillium lilacinum and their inhibition on phytophthora revealed by genome mining.</title>
        <authorList>
            <person name="Wang G."/>
            <person name="Liu Z."/>
            <person name="Lin R."/>
            <person name="Li E."/>
            <person name="Mao Z."/>
            <person name="Ling J."/>
            <person name="Yang Y."/>
            <person name="Yin W.B."/>
            <person name="Xie B."/>
        </authorList>
    </citation>
    <scope>NUCLEOTIDE SEQUENCE [LARGE SCALE GENOMIC DNA]</scope>
    <source>
        <strain evidence="2">170</strain>
    </source>
</reference>
<protein>
    <submittedName>
        <fullName evidence="2">Uncharacterized protein</fullName>
    </submittedName>
</protein>
<feature type="region of interest" description="Disordered" evidence="1">
    <location>
        <begin position="944"/>
        <end position="1006"/>
    </location>
</feature>
<feature type="compositionally biased region" description="Polar residues" evidence="1">
    <location>
        <begin position="412"/>
        <end position="423"/>
    </location>
</feature>
<feature type="region of interest" description="Disordered" evidence="1">
    <location>
        <begin position="475"/>
        <end position="500"/>
    </location>
</feature>
<feature type="region of interest" description="Disordered" evidence="1">
    <location>
        <begin position="521"/>
        <end position="560"/>
    </location>
</feature>
<evidence type="ECO:0000313" key="2">
    <source>
        <dbReference type="EMBL" id="OAQ59997.1"/>
    </source>
</evidence>
<name>A0A179F3L4_METCM</name>